<evidence type="ECO:0000313" key="2">
    <source>
        <dbReference type="EMBL" id="ADU51836.1"/>
    </source>
</evidence>
<dbReference type="KEGG" id="tmr:Tmar_1730"/>
<protein>
    <submittedName>
        <fullName evidence="2">Uncharacterized protein</fullName>
    </submittedName>
</protein>
<evidence type="ECO:0000256" key="1">
    <source>
        <dbReference type="SAM" id="Phobius"/>
    </source>
</evidence>
<keyword evidence="1" id="KW-0812">Transmembrane</keyword>
<sequence>MHDHLQQAMSAAHGGSPWPWLALILLGAYHGLNPAMGWLFAVALGMHARSGRRVIWALLPIGLGHAASVGLVLALLWGAQAVLPARPVRYGVAALLVGYGLFHLIRSRHAGGRVGMQVGFRDLALWSFLMATAHGAGLMLAPLLWWQGDGVTIVAHGERVAVSAREGTASLAGAVSGVHAAGLAAPASSTSAPGIFNLALTTALHASSMLLVAGAVAWLVYHRLGLLFLRRAWVNLDLVWALALVASGMAVALTG</sequence>
<keyword evidence="1" id="KW-1133">Transmembrane helix</keyword>
<keyword evidence="3" id="KW-1185">Reference proteome</keyword>
<feature type="transmembrane region" description="Helical" evidence="1">
    <location>
        <begin position="54"/>
        <end position="76"/>
    </location>
</feature>
<dbReference type="EMBL" id="CP002344">
    <property type="protein sequence ID" value="ADU51836.1"/>
    <property type="molecule type" value="Genomic_DNA"/>
</dbReference>
<dbReference type="Proteomes" id="UP000008915">
    <property type="component" value="Chromosome"/>
</dbReference>
<dbReference type="OrthoDB" id="8850092at2"/>
<feature type="transmembrane region" description="Helical" evidence="1">
    <location>
        <begin position="88"/>
        <end position="105"/>
    </location>
</feature>
<gene>
    <name evidence="2" type="ordered locus">Tmar_1730</name>
</gene>
<dbReference type="RefSeq" id="WP_013496137.1">
    <property type="nucleotide sequence ID" value="NC_014831.1"/>
</dbReference>
<dbReference type="eggNOG" id="ENOG50318MJ">
    <property type="taxonomic scope" value="Bacteria"/>
</dbReference>
<evidence type="ECO:0000313" key="3">
    <source>
        <dbReference type="Proteomes" id="UP000008915"/>
    </source>
</evidence>
<accession>E6SHV6</accession>
<dbReference type="AlphaFoldDB" id="E6SHV6"/>
<organism evidence="2 3">
    <name type="scientific">Thermaerobacter marianensis (strain ATCC 700841 / DSM 12885 / JCM 10246 / 7p75a)</name>
    <dbReference type="NCBI Taxonomy" id="644966"/>
    <lineage>
        <taxon>Bacteria</taxon>
        <taxon>Bacillati</taxon>
        <taxon>Bacillota</taxon>
        <taxon>Clostridia</taxon>
        <taxon>Eubacteriales</taxon>
        <taxon>Clostridiales Family XVII. Incertae Sedis</taxon>
        <taxon>Thermaerobacter</taxon>
    </lineage>
</organism>
<reference evidence="3" key="2">
    <citation type="journal article" date="2010" name="Stand. Genomic Sci.">
        <title>Complete genome sequence of Thermaerobacter marianensis type strain (7p75aT).</title>
        <authorList>
            <person name="Han C."/>
            <person name="Gu W."/>
            <person name="Zhang X."/>
            <person name="Lapidus A."/>
            <person name="Nolan M."/>
            <person name="Copeland A."/>
            <person name="Lucas S."/>
            <person name="Glavina Del Rio T."/>
            <person name="Tice H."/>
            <person name="Cheng J."/>
            <person name="Tapia R."/>
            <person name="Goodwin L."/>
            <person name="Pitluck S."/>
            <person name="Pagani I."/>
            <person name="Ivanova N."/>
            <person name="Mavromatis K."/>
            <person name="Mikhailova N."/>
            <person name="Pati A."/>
            <person name="Chen A."/>
            <person name="Palaniappan K."/>
            <person name="Land M."/>
            <person name="Hauser L."/>
            <person name="Chang Y."/>
            <person name="Jeffries C."/>
            <person name="Schneider S."/>
            <person name="Rohde M."/>
            <person name="Goker M."/>
            <person name="Pukall R."/>
            <person name="Woyke T."/>
            <person name="Bristow J."/>
            <person name="Eisen J."/>
            <person name="Markowitz V."/>
            <person name="Hugenholtz P."/>
            <person name="Kyrpides N."/>
            <person name="Klenk H."/>
            <person name="Detter J."/>
        </authorList>
    </citation>
    <scope>NUCLEOTIDE SEQUENCE [LARGE SCALE GENOMIC DNA]</scope>
    <source>
        <strain evidence="3">ATCC 700841 / DSM 12885 / JCM 10246 / 7p75a</strain>
    </source>
</reference>
<feature type="transmembrane region" description="Helical" evidence="1">
    <location>
        <begin position="20"/>
        <end position="42"/>
    </location>
</feature>
<dbReference type="HOGENOM" id="CLU_082430_0_0_9"/>
<reference evidence="2 3" key="1">
    <citation type="journal article" date="2010" name="Stand. Genomic Sci.">
        <title>Complete genome sequence of Thermaerobacter marianensis type strain (7p75a).</title>
        <authorList>
            <person name="Han C."/>
            <person name="Gu W."/>
            <person name="Zhang X."/>
            <person name="Lapidus A."/>
            <person name="Nolan M."/>
            <person name="Copeland A."/>
            <person name="Lucas S."/>
            <person name="Del Rio T.G."/>
            <person name="Tice H."/>
            <person name="Cheng J.F."/>
            <person name="Tapia R."/>
            <person name="Goodwin L."/>
            <person name="Pitluck S."/>
            <person name="Pagani I."/>
            <person name="Ivanova N."/>
            <person name="Mavromatis K."/>
            <person name="Mikhailova N."/>
            <person name="Pati A."/>
            <person name="Chen A."/>
            <person name="Palaniappan K."/>
            <person name="Land M."/>
            <person name="Hauser L."/>
            <person name="Chang Y.J."/>
            <person name="Jeffries C.D."/>
            <person name="Schneider S."/>
            <person name="Rohde M."/>
            <person name="Goker M."/>
            <person name="Pukall R."/>
            <person name="Woyke T."/>
            <person name="Bristow J."/>
            <person name="Eisen J.A."/>
            <person name="Markowitz V."/>
            <person name="Hugenholtz P."/>
            <person name="Kyrpides N.C."/>
            <person name="Klenk H.P."/>
            <person name="Detter J.C."/>
        </authorList>
    </citation>
    <scope>NUCLEOTIDE SEQUENCE [LARGE SCALE GENOMIC DNA]</scope>
    <source>
        <strain evidence="3">ATCC 700841 / DSM 12885 / JCM 10246 / 7p75a</strain>
    </source>
</reference>
<keyword evidence="1" id="KW-0472">Membrane</keyword>
<feature type="transmembrane region" description="Helical" evidence="1">
    <location>
        <begin position="233"/>
        <end position="253"/>
    </location>
</feature>
<name>E6SHV6_THEM7</name>
<feature type="transmembrane region" description="Helical" evidence="1">
    <location>
        <begin position="125"/>
        <end position="146"/>
    </location>
</feature>
<feature type="transmembrane region" description="Helical" evidence="1">
    <location>
        <begin position="195"/>
        <end position="221"/>
    </location>
</feature>
<proteinExistence type="predicted"/>